<name>A0A3B1DD50_9ZZZZ</name>
<dbReference type="SUPFAM" id="SSF48239">
    <property type="entry name" value="Terpenoid cyclases/Protein prenyltransferases"/>
    <property type="match status" value="1"/>
</dbReference>
<feature type="non-terminal residue" evidence="2">
    <location>
        <position position="1"/>
    </location>
</feature>
<organism evidence="2">
    <name type="scientific">hydrothermal vent metagenome</name>
    <dbReference type="NCBI Taxonomy" id="652676"/>
    <lineage>
        <taxon>unclassified sequences</taxon>
        <taxon>metagenomes</taxon>
        <taxon>ecological metagenomes</taxon>
    </lineage>
</organism>
<dbReference type="Gene3D" id="1.50.10.20">
    <property type="match status" value="1"/>
</dbReference>
<dbReference type="CDD" id="cd00688">
    <property type="entry name" value="ISOPREN_C2_like"/>
    <property type="match status" value="1"/>
</dbReference>
<evidence type="ECO:0000256" key="1">
    <source>
        <dbReference type="SAM" id="MobiDB-lite"/>
    </source>
</evidence>
<evidence type="ECO:0000313" key="2">
    <source>
        <dbReference type="EMBL" id="VAX40259.1"/>
    </source>
</evidence>
<dbReference type="EMBL" id="UOGK01000363">
    <property type="protein sequence ID" value="VAX40259.1"/>
    <property type="molecule type" value="Genomic_DNA"/>
</dbReference>
<gene>
    <name evidence="2" type="ORF">MNBD_PLANCTO03-1505</name>
</gene>
<dbReference type="InterPro" id="IPR008930">
    <property type="entry name" value="Terpenoid_cyclase/PrenylTrfase"/>
</dbReference>
<proteinExistence type="predicted"/>
<accession>A0A3B1DD50</accession>
<reference evidence="2" key="1">
    <citation type="submission" date="2018-06" db="EMBL/GenBank/DDBJ databases">
        <authorList>
            <person name="Zhirakovskaya E."/>
        </authorList>
    </citation>
    <scope>NUCLEOTIDE SEQUENCE</scope>
</reference>
<feature type="region of interest" description="Disordered" evidence="1">
    <location>
        <begin position="334"/>
        <end position="365"/>
    </location>
</feature>
<dbReference type="AlphaFoldDB" id="A0A3B1DD50"/>
<sequence length="420" mass="45204">FQPGSLKPYEPQPDARLSPAFQAVGTHVLNKAIAYLRTQQDEATGGWGVNPEGVTFPAITGLVIDGMLQHPDIDATDPAVEKGVAFLLSYRQPDGGIYDRLLPSYNTAIALSALARAGTPEADAAIPAAQQFLIGLQWSEDSLSDEVSETLGVGKVSADHPFYGGVGYGKHGRPDLSNLSFMLQALHDSGYDAESPPFQRALVFLERVQMDGRINDMPYAEGSTQGGFIYATGPKADRIDEGQSMAGTIEETLDDGQVVSRLRCYGSMTYAGFKSYLFAELSRDDPRVTAARSWIADNYTLSENPGLGDEGYYYYLVTFARALDAWGEPTVDPVARLSEPDSSPAESGLPDSGAGKPPPPSQSTAGIETHRWAEDLISQLAGLQLDDGSFATRHDRWLESDPVLVTAYSVLALQAALDNE</sequence>
<protein>
    <recommendedName>
        <fullName evidence="3">Squalene cyclase C-terminal domain-containing protein</fullName>
    </recommendedName>
</protein>
<evidence type="ECO:0008006" key="3">
    <source>
        <dbReference type="Google" id="ProtNLM"/>
    </source>
</evidence>